<proteinExistence type="predicted"/>
<reference evidence="2" key="1">
    <citation type="submission" date="2024-06" db="EMBL/GenBank/DDBJ databases">
        <title>Genome Sequence of an extremely halophilic archaeon isolated from Permian era halite, Salado Formation, Carlsbad, New Mexico: Halobacterium sp. strain NMX12-1.</title>
        <authorList>
            <person name="Sotoa L."/>
            <person name="DasSarma P."/>
            <person name="Anton B.P."/>
            <person name="Vincze T."/>
            <person name="Verma I."/>
            <person name="Eralp B."/>
            <person name="Powers D.W."/>
            <person name="Dozier B.L."/>
            <person name="Roberts R.J."/>
            <person name="DasSarma S."/>
        </authorList>
    </citation>
    <scope>NUCLEOTIDE SEQUENCE</scope>
    <source>
        <strain evidence="2">NMX12-1</strain>
    </source>
</reference>
<dbReference type="GeneID" id="91110302"/>
<accession>A0AAU8CDN7</accession>
<protein>
    <submittedName>
        <fullName evidence="2">Uncharacterized protein</fullName>
    </submittedName>
</protein>
<gene>
    <name evidence="2" type="ORF">ABSL23_14100</name>
</gene>
<keyword evidence="1" id="KW-0472">Membrane</keyword>
<sequence length="228" mass="23500">MRPRFRALAPLAALGVVGAAFDAVRRLDPVPVREIGGFYAGDLSVRLLGFPSGVHAASLWPGTVMGLRPVFVVELLVLYACLHAAAAVAAGRAFAHALPDADPPTTRTYARLFAVSVGAALLLGPVTWVVELEFLLAAAYLLVVGLGVLPVLVAVPPVLVAERATLREAYGRANDVVAGQYVRVLVALAVVGLLADALVSAPVAGGFLGTAGGAAAYAELGRRVYRAD</sequence>
<dbReference type="KEGG" id="hanx:ABSL23_14100"/>
<organism evidence="2">
    <name type="scientific">Halobacterium sp. NMX12-1</name>
    <dbReference type="NCBI Taxonomy" id="3166650"/>
    <lineage>
        <taxon>Archaea</taxon>
        <taxon>Methanobacteriati</taxon>
        <taxon>Methanobacteriota</taxon>
        <taxon>Stenosarchaea group</taxon>
        <taxon>Halobacteria</taxon>
        <taxon>Halobacteriales</taxon>
        <taxon>Halobacteriaceae</taxon>
        <taxon>Halobacterium</taxon>
    </lineage>
</organism>
<feature type="transmembrane region" description="Helical" evidence="1">
    <location>
        <begin position="112"/>
        <end position="130"/>
    </location>
</feature>
<feature type="transmembrane region" description="Helical" evidence="1">
    <location>
        <begin position="136"/>
        <end position="160"/>
    </location>
</feature>
<dbReference type="EMBL" id="CP159204">
    <property type="protein sequence ID" value="XCF16360.1"/>
    <property type="molecule type" value="Genomic_DNA"/>
</dbReference>
<dbReference type="RefSeq" id="WP_353634193.1">
    <property type="nucleotide sequence ID" value="NZ_CP159204.1"/>
</dbReference>
<keyword evidence="1" id="KW-0812">Transmembrane</keyword>
<evidence type="ECO:0000313" key="2">
    <source>
        <dbReference type="EMBL" id="XCF16360.1"/>
    </source>
</evidence>
<keyword evidence="1" id="KW-1133">Transmembrane helix</keyword>
<name>A0AAU8CDN7_9EURY</name>
<dbReference type="AlphaFoldDB" id="A0AAU8CDN7"/>
<feature type="transmembrane region" description="Helical" evidence="1">
    <location>
        <begin position="181"/>
        <end position="199"/>
    </location>
</feature>
<evidence type="ECO:0000256" key="1">
    <source>
        <dbReference type="SAM" id="Phobius"/>
    </source>
</evidence>
<feature type="transmembrane region" description="Helical" evidence="1">
    <location>
        <begin position="70"/>
        <end position="91"/>
    </location>
</feature>